<feature type="domain" description="RING-type" evidence="7">
    <location>
        <begin position="7"/>
        <end position="48"/>
    </location>
</feature>
<dbReference type="Gene3D" id="2.30.30.40">
    <property type="entry name" value="SH3 Domains"/>
    <property type="match status" value="1"/>
</dbReference>
<dbReference type="PROSITE" id="PS50002">
    <property type="entry name" value="SH3"/>
    <property type="match status" value="1"/>
</dbReference>
<dbReference type="SUPFAM" id="SSF50044">
    <property type="entry name" value="SH3-domain"/>
    <property type="match status" value="1"/>
</dbReference>
<dbReference type="Pfam" id="PF14604">
    <property type="entry name" value="SH3_9"/>
    <property type="match status" value="1"/>
</dbReference>
<evidence type="ECO:0000256" key="5">
    <source>
        <dbReference type="PROSITE-ProRule" id="PRU00192"/>
    </source>
</evidence>
<dbReference type="PROSITE" id="PS50089">
    <property type="entry name" value="ZF_RING_2"/>
    <property type="match status" value="1"/>
</dbReference>
<keyword evidence="4" id="KW-0862">Zinc</keyword>
<keyword evidence="4" id="KW-0863">Zinc-finger</keyword>
<dbReference type="AlphaFoldDB" id="A0AA86U8P2"/>
<evidence type="ECO:0000256" key="4">
    <source>
        <dbReference type="PROSITE-ProRule" id="PRU00175"/>
    </source>
</evidence>
<dbReference type="Gene3D" id="3.30.40.10">
    <property type="entry name" value="Zinc/RING finger domain, C3HC4 (zinc finger)"/>
    <property type="match status" value="1"/>
</dbReference>
<dbReference type="Proteomes" id="UP001642409">
    <property type="component" value="Unassembled WGS sequence"/>
</dbReference>
<keyword evidence="10" id="KW-1185">Reference proteome</keyword>
<dbReference type="SMART" id="SM00326">
    <property type="entry name" value="SH3"/>
    <property type="match status" value="2"/>
</dbReference>
<dbReference type="InterPro" id="IPR013083">
    <property type="entry name" value="Znf_RING/FYVE/PHD"/>
</dbReference>
<reference evidence="8" key="1">
    <citation type="submission" date="2023-06" db="EMBL/GenBank/DDBJ databases">
        <authorList>
            <person name="Kurt Z."/>
        </authorList>
    </citation>
    <scope>NUCLEOTIDE SEQUENCE</scope>
</reference>
<keyword evidence="2 5" id="KW-0728">SH3 domain</keyword>
<evidence type="ECO:0000313" key="10">
    <source>
        <dbReference type="Proteomes" id="UP001642409"/>
    </source>
</evidence>
<organism evidence="8">
    <name type="scientific">Hexamita inflata</name>
    <dbReference type="NCBI Taxonomy" id="28002"/>
    <lineage>
        <taxon>Eukaryota</taxon>
        <taxon>Metamonada</taxon>
        <taxon>Diplomonadida</taxon>
        <taxon>Hexamitidae</taxon>
        <taxon>Hexamitinae</taxon>
        <taxon>Hexamita</taxon>
    </lineage>
</organism>
<dbReference type="InterPro" id="IPR036028">
    <property type="entry name" value="SH3-like_dom_sf"/>
</dbReference>
<dbReference type="EMBL" id="CATOUU010000747">
    <property type="protein sequence ID" value="CAI9945594.1"/>
    <property type="molecule type" value="Genomic_DNA"/>
</dbReference>
<dbReference type="GO" id="GO:0008270">
    <property type="term" value="F:zinc ion binding"/>
    <property type="evidence" value="ECO:0007669"/>
    <property type="project" value="UniProtKB-KW"/>
</dbReference>
<evidence type="ECO:0000256" key="3">
    <source>
        <dbReference type="ARBA" id="ARBA00022843"/>
    </source>
</evidence>
<dbReference type="InterPro" id="IPR050143">
    <property type="entry name" value="TRIM/RBCC"/>
</dbReference>
<protein>
    <submittedName>
        <fullName evidence="8">SH3 domain-containing protein</fullName>
    </submittedName>
    <submittedName>
        <fullName evidence="9">SH3_domain-containing protein</fullName>
    </submittedName>
</protein>
<evidence type="ECO:0000313" key="9">
    <source>
        <dbReference type="EMBL" id="CAL6012435.1"/>
    </source>
</evidence>
<dbReference type="InterPro" id="IPR001452">
    <property type="entry name" value="SH3_domain"/>
</dbReference>
<comment type="similarity">
    <text evidence="1">Belongs to the SH3RF family.</text>
</comment>
<dbReference type="EMBL" id="CAXDID020000066">
    <property type="protein sequence ID" value="CAL6012435.1"/>
    <property type="molecule type" value="Genomic_DNA"/>
</dbReference>
<reference evidence="9 10" key="2">
    <citation type="submission" date="2024-07" db="EMBL/GenBank/DDBJ databases">
        <authorList>
            <person name="Akdeniz Z."/>
        </authorList>
    </citation>
    <scope>NUCLEOTIDE SEQUENCE [LARGE SCALE GENOMIC DNA]</scope>
</reference>
<dbReference type="InterPro" id="IPR001841">
    <property type="entry name" value="Znf_RING"/>
</dbReference>
<comment type="caution">
    <text evidence="8">The sequence shown here is derived from an EMBL/GenBank/DDBJ whole genome shotgun (WGS) entry which is preliminary data.</text>
</comment>
<name>A0AA86U8P2_9EUKA</name>
<sequence>MQELIICPSCRQNYQRPVMLQCNHSICTPCCEKLFSQTNCCLSCPVCRQLTQAPSVKSLNLNNELNELVIKLTEYAKRTSYAPTSVQQQVMSSDVLPFMDLTNLQLISQSEGISRAARGENIKTIEEAADILKPQVTVIIRDLKQQQSNLLERESMVNKIQASLDQSYINTEKQIKAQFDQLRALLADREAELLQQCLQEKNVLTSNNSNLTQKLKEYLNLAQSSLDFDVHHSTPQQICTTFLQIKSALSQIQNDEMNPQINQQLQFVPNDLVFQTVKTCFGVKLNTNFDLLKEIVRMPLNITSAKTYDLDKERECDDDSMRADLFVNKILSEVNLKLLNPNGLIQKVLNTTVGDTNLMNEQVAAVTLCLDNLQSLPHEYFGGVSLYFNQMEEFYVKINNDLVLMQRQFAQISDLTSKLDFSSSLSLSTAVNDFSIPIFGSLACELSQVSRIFSSLAVDFQSVLHPFVQKSYTSYQTTSKSLQLQFQQQVSEFSMRQAQILAFQAEIQNLLQKFQSEEQKQFSFVQSQSELKRGQTINVKRAEQAYSQKLSQFQASLSVFLTYELNTRRKLSGILQKFEELEHARVWFVQQYAQLMHQIVFTNVNKILQIQNETTAMCMHTALNQPIVNCIYSALRQPPHINQIQPVMFTKFKQDLLKSHLLQLDMFKGEEKQLNAPNGAVGMAVALFDYEPEDDVKDEALNLYENISYWIFQYDAAGWSTVSSKQYPQVKMLAPSNYLKPIDCFTQYRWTGKVLKECGGYGGVQVSNQAENTEQFKIQKVRTVKAQFEYEPEEDDEIQLNEEDVLTVGEVLEGGQWYRGQNQRTGKVGLYPANFVE</sequence>
<dbReference type="PANTHER" id="PTHR24103">
    <property type="entry name" value="E3 UBIQUITIN-PROTEIN LIGASE TRIM"/>
    <property type="match status" value="1"/>
</dbReference>
<feature type="domain" description="SH3" evidence="6">
    <location>
        <begin position="779"/>
        <end position="837"/>
    </location>
</feature>
<evidence type="ECO:0000256" key="1">
    <source>
        <dbReference type="ARBA" id="ARBA00008649"/>
    </source>
</evidence>
<dbReference type="SUPFAM" id="SSF57850">
    <property type="entry name" value="RING/U-box"/>
    <property type="match status" value="1"/>
</dbReference>
<accession>A0AA86U8P2</accession>
<keyword evidence="3" id="KW-0832">Ubl conjugation</keyword>
<keyword evidence="4" id="KW-0479">Metal-binding</keyword>
<proteinExistence type="inferred from homology"/>
<evidence type="ECO:0000256" key="2">
    <source>
        <dbReference type="ARBA" id="ARBA00022443"/>
    </source>
</evidence>
<evidence type="ECO:0000259" key="6">
    <source>
        <dbReference type="PROSITE" id="PS50002"/>
    </source>
</evidence>
<evidence type="ECO:0000313" key="8">
    <source>
        <dbReference type="EMBL" id="CAI9945594.1"/>
    </source>
</evidence>
<evidence type="ECO:0000259" key="7">
    <source>
        <dbReference type="PROSITE" id="PS50089"/>
    </source>
</evidence>
<gene>
    <name evidence="9" type="ORF">HINF_LOCUS23303</name>
    <name evidence="8" type="ORF">HINF_LOCUS33239</name>
</gene>